<dbReference type="RefSeq" id="WP_171299292.1">
    <property type="nucleotide sequence ID" value="NZ_CP077616.1"/>
</dbReference>
<keyword evidence="1" id="KW-0812">Transmembrane</keyword>
<feature type="transmembrane region" description="Helical" evidence="1">
    <location>
        <begin position="53"/>
        <end position="73"/>
    </location>
</feature>
<evidence type="ECO:0000313" key="2">
    <source>
        <dbReference type="EMBL" id="NNU78765.1"/>
    </source>
</evidence>
<protein>
    <submittedName>
        <fullName evidence="2">Uncharacterized protein</fullName>
    </submittedName>
</protein>
<feature type="transmembrane region" description="Helical" evidence="1">
    <location>
        <begin position="6"/>
        <end position="23"/>
    </location>
</feature>
<sequence>MRFNFNLVFMAFLIITILIRYMLYGKQKYNLLAIPLVLYFFVIWPIIEKSGINTNVGLSITIFMVIISFVYAYKGLKILKVK</sequence>
<comment type="caution">
    <text evidence="2">The sequence shown here is derived from an EMBL/GenBank/DDBJ whole genome shotgun (WGS) entry which is preliminary data.</text>
</comment>
<evidence type="ECO:0000256" key="1">
    <source>
        <dbReference type="SAM" id="Phobius"/>
    </source>
</evidence>
<keyword evidence="1" id="KW-0472">Membrane</keyword>
<name>A0A7Y3WV77_9CLOT</name>
<keyword evidence="1" id="KW-1133">Transmembrane helix</keyword>
<accession>A0A7Y3WV77</accession>
<gene>
    <name evidence="2" type="ORF">HLQ16_23085</name>
</gene>
<evidence type="ECO:0000313" key="3">
    <source>
        <dbReference type="Proteomes" id="UP000531659"/>
    </source>
</evidence>
<dbReference type="EMBL" id="JABEYB010000037">
    <property type="protein sequence ID" value="NNU78765.1"/>
    <property type="molecule type" value="Genomic_DNA"/>
</dbReference>
<dbReference type="GeneID" id="83594848"/>
<organism evidence="2 3">
    <name type="scientific">Clostridium estertheticum</name>
    <dbReference type="NCBI Taxonomy" id="238834"/>
    <lineage>
        <taxon>Bacteria</taxon>
        <taxon>Bacillati</taxon>
        <taxon>Bacillota</taxon>
        <taxon>Clostridia</taxon>
        <taxon>Eubacteriales</taxon>
        <taxon>Clostridiaceae</taxon>
        <taxon>Clostridium</taxon>
    </lineage>
</organism>
<reference evidence="2 3" key="1">
    <citation type="submission" date="2020-05" db="EMBL/GenBank/DDBJ databases">
        <title>Complete genome of Clostridium estertheticum subspecies estertheticum, isolated from Vacuum packed lamb meat from New Zealand imported to Switzerland.</title>
        <authorList>
            <person name="Wambui J."/>
            <person name="Stevens M.J.A."/>
            <person name="Stephan R."/>
        </authorList>
    </citation>
    <scope>NUCLEOTIDE SEQUENCE [LARGE SCALE GENOMIC DNA]</scope>
    <source>
        <strain evidence="2 3">CEST001</strain>
    </source>
</reference>
<dbReference type="Proteomes" id="UP000531659">
    <property type="component" value="Unassembled WGS sequence"/>
</dbReference>
<dbReference type="AlphaFoldDB" id="A0A7Y3WV77"/>
<feature type="transmembrane region" description="Helical" evidence="1">
    <location>
        <begin position="30"/>
        <end position="47"/>
    </location>
</feature>
<proteinExistence type="predicted"/>